<keyword evidence="2" id="KW-0479">Metal-binding</keyword>
<comment type="cofactor">
    <cofactor evidence="2">
        <name>Mg(2+)</name>
        <dbReference type="ChEBI" id="CHEBI:18420"/>
    </cofactor>
</comment>
<dbReference type="Proteomes" id="UP000199515">
    <property type="component" value="Unassembled WGS sequence"/>
</dbReference>
<proteinExistence type="inferred from homology"/>
<name>A0A1H3P7N4_9PSEU</name>
<dbReference type="Gene3D" id="1.10.600.10">
    <property type="entry name" value="Farnesyl Diphosphate Synthase"/>
    <property type="match status" value="1"/>
</dbReference>
<keyword evidence="1 2" id="KW-0456">Lyase</keyword>
<dbReference type="GO" id="GO:0046872">
    <property type="term" value="F:metal ion binding"/>
    <property type="evidence" value="ECO:0007669"/>
    <property type="project" value="UniProtKB-KW"/>
</dbReference>
<accession>A0A1H3P7N4</accession>
<dbReference type="RefSeq" id="WP_143047194.1">
    <property type="nucleotide sequence ID" value="NZ_FNON01000008.1"/>
</dbReference>
<dbReference type="STRING" id="589385.SAMN05421504_10862"/>
<protein>
    <recommendedName>
        <fullName evidence="2">Terpene synthase</fullName>
        <ecNumber evidence="2">4.2.3.-</ecNumber>
    </recommendedName>
</protein>
<dbReference type="InterPro" id="IPR008949">
    <property type="entry name" value="Isoprenoid_synthase_dom_sf"/>
</dbReference>
<evidence type="ECO:0000256" key="2">
    <source>
        <dbReference type="RuleBase" id="RU366034"/>
    </source>
</evidence>
<comment type="similarity">
    <text evidence="2">Belongs to the terpene synthase family.</text>
</comment>
<dbReference type="GO" id="GO:0010333">
    <property type="term" value="F:terpene synthase activity"/>
    <property type="evidence" value="ECO:0007669"/>
    <property type="project" value="InterPro"/>
</dbReference>
<dbReference type="AlphaFoldDB" id="A0A1H3P7N4"/>
<dbReference type="PANTHER" id="PTHR35201">
    <property type="entry name" value="TERPENE SYNTHASE"/>
    <property type="match status" value="1"/>
</dbReference>
<dbReference type="InterPro" id="IPR034686">
    <property type="entry name" value="Terpene_cyclase-like_2"/>
</dbReference>
<dbReference type="Pfam" id="PF19086">
    <property type="entry name" value="Terpene_syn_C_2"/>
    <property type="match status" value="1"/>
</dbReference>
<organism evidence="3 4">
    <name type="scientific">Amycolatopsis xylanica</name>
    <dbReference type="NCBI Taxonomy" id="589385"/>
    <lineage>
        <taxon>Bacteria</taxon>
        <taxon>Bacillati</taxon>
        <taxon>Actinomycetota</taxon>
        <taxon>Actinomycetes</taxon>
        <taxon>Pseudonocardiales</taxon>
        <taxon>Pseudonocardiaceae</taxon>
        <taxon>Amycolatopsis</taxon>
    </lineage>
</organism>
<keyword evidence="4" id="KW-1185">Reference proteome</keyword>
<evidence type="ECO:0000313" key="4">
    <source>
        <dbReference type="Proteomes" id="UP000199515"/>
    </source>
</evidence>
<reference evidence="3 4" key="1">
    <citation type="submission" date="2016-10" db="EMBL/GenBank/DDBJ databases">
        <authorList>
            <person name="de Groot N.N."/>
        </authorList>
    </citation>
    <scope>NUCLEOTIDE SEQUENCE [LARGE SCALE GENOMIC DNA]</scope>
    <source>
        <strain evidence="3 4">CPCC 202699</strain>
    </source>
</reference>
<sequence length="327" mass="37304">MPLEIPDLDRRYPLRRSPHYEAVADEFHAWFLDQGLFTTEKQRKAFVAKDYPYLVSIAWPACDRRTLWDFATLAAALSERDDEADAARAGASLGKLRASLADVQAHQSTSSERRWGPLLAKVWRSMLEYVSPQMMTRLADAISGYLEGCIAYDLKQIDGYRFGCVEDYLEIRRFTIAQRVDQVLTEISLGIDLGQARDDKLIKDLCDRDVERVIVYHDLLSLRKDLAEGETENIVLVIAGTEGCDLQEAVHRTCRLLDKKMDRYEESARKVRLSPLGWRDDVCLFVDGLNDFTSGLIEWATCSARYTMGETSQWATKTQIVSETPCR</sequence>
<dbReference type="PANTHER" id="PTHR35201:SF4">
    <property type="entry name" value="BETA-PINACENE SYNTHASE-RELATED"/>
    <property type="match status" value="1"/>
</dbReference>
<evidence type="ECO:0000256" key="1">
    <source>
        <dbReference type="ARBA" id="ARBA00023239"/>
    </source>
</evidence>
<dbReference type="EMBL" id="FNON01000008">
    <property type="protein sequence ID" value="SDY97107.1"/>
    <property type="molecule type" value="Genomic_DNA"/>
</dbReference>
<dbReference type="OrthoDB" id="2989600at2"/>
<dbReference type="EC" id="4.2.3.-" evidence="2"/>
<dbReference type="SUPFAM" id="SSF48576">
    <property type="entry name" value="Terpenoid synthases"/>
    <property type="match status" value="1"/>
</dbReference>
<gene>
    <name evidence="3" type="ORF">SAMN05421504_10862</name>
</gene>
<keyword evidence="2" id="KW-0460">Magnesium</keyword>
<evidence type="ECO:0000313" key="3">
    <source>
        <dbReference type="EMBL" id="SDY97107.1"/>
    </source>
</evidence>